<organism evidence="2 3">
    <name type="scientific">Ranitomeya imitator</name>
    <name type="common">mimic poison frog</name>
    <dbReference type="NCBI Taxonomy" id="111125"/>
    <lineage>
        <taxon>Eukaryota</taxon>
        <taxon>Metazoa</taxon>
        <taxon>Chordata</taxon>
        <taxon>Craniata</taxon>
        <taxon>Vertebrata</taxon>
        <taxon>Euteleostomi</taxon>
        <taxon>Amphibia</taxon>
        <taxon>Batrachia</taxon>
        <taxon>Anura</taxon>
        <taxon>Neobatrachia</taxon>
        <taxon>Hyloidea</taxon>
        <taxon>Dendrobatidae</taxon>
        <taxon>Dendrobatinae</taxon>
        <taxon>Ranitomeya</taxon>
    </lineage>
</organism>
<gene>
    <name evidence="2" type="ORF">RIMI_LOCUS6157937</name>
</gene>
<name>A0ABN9LBC7_9NEOB</name>
<keyword evidence="3" id="KW-1185">Reference proteome</keyword>
<dbReference type="Proteomes" id="UP001176940">
    <property type="component" value="Unassembled WGS sequence"/>
</dbReference>
<feature type="non-terminal residue" evidence="2">
    <location>
        <position position="86"/>
    </location>
</feature>
<dbReference type="InterPro" id="IPR001360">
    <property type="entry name" value="Glyco_hydro_1"/>
</dbReference>
<comment type="caution">
    <text evidence="2">The sequence shown here is derived from an EMBL/GenBank/DDBJ whole genome shotgun (WGS) entry which is preliminary data.</text>
</comment>
<evidence type="ECO:0000313" key="3">
    <source>
        <dbReference type="Proteomes" id="UP001176940"/>
    </source>
</evidence>
<dbReference type="EMBL" id="CAUEEQ010010992">
    <property type="protein sequence ID" value="CAJ0934882.1"/>
    <property type="molecule type" value="Genomic_DNA"/>
</dbReference>
<evidence type="ECO:0008006" key="4">
    <source>
        <dbReference type="Google" id="ProtNLM"/>
    </source>
</evidence>
<dbReference type="PANTHER" id="PTHR10353:SF336">
    <property type="entry name" value="LACTASE-LIKE PROTEIN"/>
    <property type="match status" value="1"/>
</dbReference>
<dbReference type="SUPFAM" id="SSF51445">
    <property type="entry name" value="(Trans)glycosidases"/>
    <property type="match status" value="1"/>
</dbReference>
<sequence length="86" mass="10175">ESVNENGIKYYSDLINVLLQNNITPVVTLYHWDLPQTLQEKFSGWQNITMITYFNDYANLCFEKFGDRVKYWITFSNPWVSNGSIK</sequence>
<proteinExistence type="inferred from homology"/>
<dbReference type="InterPro" id="IPR017853">
    <property type="entry name" value="GH"/>
</dbReference>
<protein>
    <recommendedName>
        <fullName evidence="4">Beta-glucosidase</fullName>
    </recommendedName>
</protein>
<dbReference type="Pfam" id="PF00232">
    <property type="entry name" value="Glyco_hydro_1"/>
    <property type="match status" value="1"/>
</dbReference>
<feature type="non-terminal residue" evidence="2">
    <location>
        <position position="1"/>
    </location>
</feature>
<reference evidence="2" key="1">
    <citation type="submission" date="2023-07" db="EMBL/GenBank/DDBJ databases">
        <authorList>
            <person name="Stuckert A."/>
        </authorList>
    </citation>
    <scope>NUCLEOTIDE SEQUENCE</scope>
</reference>
<accession>A0ABN9LBC7</accession>
<evidence type="ECO:0000256" key="1">
    <source>
        <dbReference type="RuleBase" id="RU003690"/>
    </source>
</evidence>
<comment type="similarity">
    <text evidence="1">Belongs to the glycosyl hydrolase 1 family.</text>
</comment>
<dbReference type="PANTHER" id="PTHR10353">
    <property type="entry name" value="GLYCOSYL HYDROLASE"/>
    <property type="match status" value="1"/>
</dbReference>
<evidence type="ECO:0000313" key="2">
    <source>
        <dbReference type="EMBL" id="CAJ0934882.1"/>
    </source>
</evidence>
<dbReference type="Gene3D" id="3.20.20.80">
    <property type="entry name" value="Glycosidases"/>
    <property type="match status" value="1"/>
</dbReference>